<evidence type="ECO:0000313" key="1">
    <source>
        <dbReference type="EMBL" id="GGS32352.1"/>
    </source>
</evidence>
<organism evidence="1 2">
    <name type="scientific">Streptomyces badius</name>
    <dbReference type="NCBI Taxonomy" id="1941"/>
    <lineage>
        <taxon>Bacteria</taxon>
        <taxon>Bacillati</taxon>
        <taxon>Actinomycetota</taxon>
        <taxon>Actinomycetes</taxon>
        <taxon>Kitasatosporales</taxon>
        <taxon>Streptomycetaceae</taxon>
        <taxon>Streptomyces</taxon>
    </lineage>
</organism>
<sequence length="70" mass="7491">MRVDLPALGRPTKQAKPARWGEVVSACWAADSWFGRALMATILPDPGGALVQRYAGTRRNAGGNGRRDAP</sequence>
<reference evidence="2" key="1">
    <citation type="journal article" date="2019" name="Int. J. Syst. Evol. Microbiol.">
        <title>The Global Catalogue of Microorganisms (GCM) 10K type strain sequencing project: providing services to taxonomists for standard genome sequencing and annotation.</title>
        <authorList>
            <consortium name="The Broad Institute Genomics Platform"/>
            <consortium name="The Broad Institute Genome Sequencing Center for Infectious Disease"/>
            <person name="Wu L."/>
            <person name="Ma J."/>
        </authorList>
    </citation>
    <scope>NUCLEOTIDE SEQUENCE [LARGE SCALE GENOMIC DNA]</scope>
    <source>
        <strain evidence="2">JCM 4350</strain>
    </source>
</reference>
<dbReference type="EMBL" id="BMSZ01000001">
    <property type="protein sequence ID" value="GGS32352.1"/>
    <property type="molecule type" value="Genomic_DNA"/>
</dbReference>
<comment type="caution">
    <text evidence="1">The sequence shown here is derived from an EMBL/GenBank/DDBJ whole genome shotgun (WGS) entry which is preliminary data.</text>
</comment>
<protein>
    <recommendedName>
        <fullName evidence="3">Transposase</fullName>
    </recommendedName>
</protein>
<dbReference type="Proteomes" id="UP000659767">
    <property type="component" value="Unassembled WGS sequence"/>
</dbReference>
<accession>A0ABQ2SK21</accession>
<keyword evidence="2" id="KW-1185">Reference proteome</keyword>
<evidence type="ECO:0008006" key="3">
    <source>
        <dbReference type="Google" id="ProtNLM"/>
    </source>
</evidence>
<evidence type="ECO:0000313" key="2">
    <source>
        <dbReference type="Proteomes" id="UP000659767"/>
    </source>
</evidence>
<gene>
    <name evidence="1" type="ORF">GCM10010253_01730</name>
</gene>
<proteinExistence type="predicted"/>
<name>A0ABQ2SK21_STRBA</name>